<accession>A0A561SKT9</accession>
<reference evidence="10 11" key="1">
    <citation type="submission" date="2019-06" db="EMBL/GenBank/DDBJ databases">
        <title>Sequencing the genomes of 1000 actinobacteria strains.</title>
        <authorList>
            <person name="Klenk H.-P."/>
        </authorList>
    </citation>
    <scope>NUCLEOTIDE SEQUENCE [LARGE SCALE GENOMIC DNA]</scope>
    <source>
        <strain evidence="10 11">DSM 45671</strain>
    </source>
</reference>
<evidence type="ECO:0000313" key="10">
    <source>
        <dbReference type="EMBL" id="TWF75486.1"/>
    </source>
</evidence>
<evidence type="ECO:0000256" key="8">
    <source>
        <dbReference type="ARBA" id="ARBA00023136"/>
    </source>
</evidence>
<evidence type="ECO:0000256" key="7">
    <source>
        <dbReference type="ARBA" id="ARBA00022729"/>
    </source>
</evidence>
<evidence type="ECO:0000313" key="11">
    <source>
        <dbReference type="Proteomes" id="UP000321261"/>
    </source>
</evidence>
<dbReference type="Pfam" id="PF13379">
    <property type="entry name" value="NMT1_2"/>
    <property type="match status" value="1"/>
</dbReference>
<dbReference type="OrthoDB" id="506341at2"/>
<keyword evidence="4" id="KW-0813">Transport</keyword>
<evidence type="ECO:0000256" key="4">
    <source>
        <dbReference type="ARBA" id="ARBA00022448"/>
    </source>
</evidence>
<proteinExistence type="inferred from homology"/>
<evidence type="ECO:0000256" key="1">
    <source>
        <dbReference type="ARBA" id="ARBA00004418"/>
    </source>
</evidence>
<organism evidence="10 11">
    <name type="scientific">Pseudonocardia hierapolitana</name>
    <dbReference type="NCBI Taxonomy" id="1128676"/>
    <lineage>
        <taxon>Bacteria</taxon>
        <taxon>Bacillati</taxon>
        <taxon>Actinomycetota</taxon>
        <taxon>Actinomycetes</taxon>
        <taxon>Pseudonocardiales</taxon>
        <taxon>Pseudonocardiaceae</taxon>
        <taxon>Pseudonocardia</taxon>
    </lineage>
</organism>
<comment type="similarity">
    <text evidence="3">Belongs to the bacterial solute-binding protein SsuA/TauA family.</text>
</comment>
<dbReference type="GO" id="GO:0005886">
    <property type="term" value="C:plasma membrane"/>
    <property type="evidence" value="ECO:0007669"/>
    <property type="project" value="UniProtKB-SubCell"/>
</dbReference>
<dbReference type="GO" id="GO:0042626">
    <property type="term" value="F:ATPase-coupled transmembrane transporter activity"/>
    <property type="evidence" value="ECO:0007669"/>
    <property type="project" value="InterPro"/>
</dbReference>
<dbReference type="Proteomes" id="UP000321261">
    <property type="component" value="Unassembled WGS sequence"/>
</dbReference>
<evidence type="ECO:0000256" key="3">
    <source>
        <dbReference type="ARBA" id="ARBA00010742"/>
    </source>
</evidence>
<dbReference type="NCBIfam" id="TIGR01728">
    <property type="entry name" value="SsuA_fam"/>
    <property type="match status" value="1"/>
</dbReference>
<keyword evidence="11" id="KW-1185">Reference proteome</keyword>
<comment type="subcellular location">
    <subcellularLocation>
        <location evidence="2">Cell inner membrane</location>
    </subcellularLocation>
    <subcellularLocation>
        <location evidence="1">Periplasm</location>
    </subcellularLocation>
</comment>
<dbReference type="PROSITE" id="PS51257">
    <property type="entry name" value="PROKAR_LIPOPROTEIN"/>
    <property type="match status" value="1"/>
</dbReference>
<dbReference type="PANTHER" id="PTHR30024">
    <property type="entry name" value="ALIPHATIC SULFONATES-BINDING PROTEIN-RELATED"/>
    <property type="match status" value="1"/>
</dbReference>
<dbReference type="AlphaFoldDB" id="A0A561SKT9"/>
<evidence type="ECO:0000256" key="2">
    <source>
        <dbReference type="ARBA" id="ARBA00004533"/>
    </source>
</evidence>
<dbReference type="EMBL" id="VIWU01000001">
    <property type="protein sequence ID" value="TWF75486.1"/>
    <property type="molecule type" value="Genomic_DNA"/>
</dbReference>
<dbReference type="RefSeq" id="WP_147254679.1">
    <property type="nucleotide sequence ID" value="NZ_VIWU01000001.1"/>
</dbReference>
<keyword evidence="7 9" id="KW-0732">Signal</keyword>
<keyword evidence="5" id="KW-1003">Cell membrane</keyword>
<dbReference type="CDD" id="cd13553">
    <property type="entry name" value="PBP2_NrtA_CpmA_like"/>
    <property type="match status" value="1"/>
</dbReference>
<sequence>MPRLRPLAVIAAVVALLAAAACSRAEPDRSEPAAPVDGGVAQEVRLGYFPNVTHAPAIIAVEQGLFTAELGSTTLTPQTFNAGGDAVNALLGGSLDITYIGSGPAINAFAKSEGAVRLVAGATEGGAQLVVKPEITSPDQLRGRTIATPQLGNTQDIALKKWLQANGLTAGDGPQDVKIANLDNPRTLDAFREGSVDGGWLPEPWSSRLVLDAGASVLLDERTLWPNGQFPTTVVLVRAEFLQQYPETVRAVLRAHLKAIDLAGRDPAQAQTIVNQGLEKLTGNTLAAPVIERAFRNITLAPDPLASTFPQLAQDSVTAGITESPTDLAGFVDVGPLNTELQATGAPAVDAAGLDKPGGNS</sequence>
<protein>
    <submittedName>
        <fullName evidence="10">NitT/TauT family transport system substrate-binding protein</fullName>
    </submittedName>
</protein>
<comment type="caution">
    <text evidence="10">The sequence shown here is derived from an EMBL/GenBank/DDBJ whole genome shotgun (WGS) entry which is preliminary data.</text>
</comment>
<dbReference type="GO" id="GO:0042597">
    <property type="term" value="C:periplasmic space"/>
    <property type="evidence" value="ECO:0007669"/>
    <property type="project" value="UniProtKB-SubCell"/>
</dbReference>
<evidence type="ECO:0000256" key="9">
    <source>
        <dbReference type="SAM" id="SignalP"/>
    </source>
</evidence>
<feature type="chain" id="PRO_5021725289" evidence="9">
    <location>
        <begin position="26"/>
        <end position="361"/>
    </location>
</feature>
<name>A0A561SKT9_9PSEU</name>
<dbReference type="InterPro" id="IPR044527">
    <property type="entry name" value="NrtA/CpmA_ABC-bd_dom"/>
</dbReference>
<feature type="signal peptide" evidence="9">
    <location>
        <begin position="1"/>
        <end position="25"/>
    </location>
</feature>
<dbReference type="Gene3D" id="3.40.190.10">
    <property type="entry name" value="Periplasmic binding protein-like II"/>
    <property type="match status" value="2"/>
</dbReference>
<keyword evidence="6" id="KW-0997">Cell inner membrane</keyword>
<keyword evidence="8" id="KW-0472">Membrane</keyword>
<dbReference type="PANTHER" id="PTHR30024:SF47">
    <property type="entry name" value="TAURINE-BINDING PERIPLASMIC PROTEIN"/>
    <property type="match status" value="1"/>
</dbReference>
<dbReference type="InterPro" id="IPR010067">
    <property type="entry name" value="ABC_SsuA_sub-bd"/>
</dbReference>
<evidence type="ECO:0000256" key="5">
    <source>
        <dbReference type="ARBA" id="ARBA00022475"/>
    </source>
</evidence>
<dbReference type="SUPFAM" id="SSF53850">
    <property type="entry name" value="Periplasmic binding protein-like II"/>
    <property type="match status" value="1"/>
</dbReference>
<gene>
    <name evidence="10" type="ORF">FHX44_111370</name>
</gene>
<evidence type="ECO:0000256" key="6">
    <source>
        <dbReference type="ARBA" id="ARBA00022519"/>
    </source>
</evidence>